<feature type="domain" description="HTH gntR-type" evidence="7">
    <location>
        <begin position="20"/>
        <end position="88"/>
    </location>
</feature>
<dbReference type="EMBL" id="LMWN01000008">
    <property type="protein sequence ID" value="KUN08377.1"/>
    <property type="molecule type" value="Genomic_DNA"/>
</dbReference>
<evidence type="ECO:0000256" key="3">
    <source>
        <dbReference type="ARBA" id="ARBA00023015"/>
    </source>
</evidence>
<evidence type="ECO:0000313" key="8">
    <source>
        <dbReference type="EMBL" id="KUN08377.1"/>
    </source>
</evidence>
<evidence type="ECO:0000256" key="1">
    <source>
        <dbReference type="ARBA" id="ARBA00005384"/>
    </source>
</evidence>
<dbReference type="InterPro" id="IPR051446">
    <property type="entry name" value="HTH_trans_reg/aminotransferase"/>
</dbReference>
<evidence type="ECO:0000256" key="4">
    <source>
        <dbReference type="ARBA" id="ARBA00023125"/>
    </source>
</evidence>
<dbReference type="GO" id="GO:0030170">
    <property type="term" value="F:pyridoxal phosphate binding"/>
    <property type="evidence" value="ECO:0007669"/>
    <property type="project" value="InterPro"/>
</dbReference>
<protein>
    <submittedName>
        <fullName evidence="8">GntR family transcriptional regulator</fullName>
    </submittedName>
</protein>
<keyword evidence="3" id="KW-0805">Transcription regulation</keyword>
<keyword evidence="9" id="KW-1185">Reference proteome</keyword>
<dbReference type="OrthoDB" id="594134at2"/>
<dbReference type="GO" id="GO:0003677">
    <property type="term" value="F:DNA binding"/>
    <property type="evidence" value="ECO:0007669"/>
    <property type="project" value="UniProtKB-KW"/>
</dbReference>
<dbReference type="SUPFAM" id="SSF53383">
    <property type="entry name" value="PLP-dependent transferases"/>
    <property type="match status" value="1"/>
</dbReference>
<gene>
    <name evidence="8" type="ORF">AQI95_08360</name>
</gene>
<dbReference type="SUPFAM" id="SSF46785">
    <property type="entry name" value="Winged helix' DNA-binding domain"/>
    <property type="match status" value="1"/>
</dbReference>
<keyword evidence="2" id="KW-0663">Pyridoxal phosphate</keyword>
<dbReference type="PROSITE" id="PS50949">
    <property type="entry name" value="HTH_GNTR"/>
    <property type="match status" value="1"/>
</dbReference>
<feature type="compositionally biased region" description="Low complexity" evidence="6">
    <location>
        <begin position="90"/>
        <end position="102"/>
    </location>
</feature>
<dbReference type="InterPro" id="IPR004839">
    <property type="entry name" value="Aminotransferase_I/II_large"/>
</dbReference>
<dbReference type="InterPro" id="IPR036388">
    <property type="entry name" value="WH-like_DNA-bd_sf"/>
</dbReference>
<dbReference type="CDD" id="cd07377">
    <property type="entry name" value="WHTH_GntR"/>
    <property type="match status" value="1"/>
</dbReference>
<dbReference type="GO" id="GO:0003700">
    <property type="term" value="F:DNA-binding transcription factor activity"/>
    <property type="evidence" value="ECO:0007669"/>
    <property type="project" value="InterPro"/>
</dbReference>
<keyword evidence="5" id="KW-0804">Transcription</keyword>
<keyword evidence="4" id="KW-0238">DNA-binding</keyword>
<organism evidence="8 9">
    <name type="scientific">Streptomyces yokosukanensis</name>
    <dbReference type="NCBI Taxonomy" id="67386"/>
    <lineage>
        <taxon>Bacteria</taxon>
        <taxon>Bacillati</taxon>
        <taxon>Actinomycetota</taxon>
        <taxon>Actinomycetes</taxon>
        <taxon>Kitasatosporales</taxon>
        <taxon>Streptomycetaceae</taxon>
        <taxon>Streptomyces</taxon>
    </lineage>
</organism>
<dbReference type="SMART" id="SM00345">
    <property type="entry name" value="HTH_GNTR"/>
    <property type="match status" value="1"/>
</dbReference>
<comment type="caution">
    <text evidence="8">The sequence shown here is derived from an EMBL/GenBank/DDBJ whole genome shotgun (WGS) entry which is preliminary data.</text>
</comment>
<dbReference type="InterPro" id="IPR000524">
    <property type="entry name" value="Tscrpt_reg_HTH_GntR"/>
</dbReference>
<evidence type="ECO:0000313" key="9">
    <source>
        <dbReference type="Proteomes" id="UP000053127"/>
    </source>
</evidence>
<dbReference type="Pfam" id="PF00392">
    <property type="entry name" value="GntR"/>
    <property type="match status" value="1"/>
</dbReference>
<dbReference type="Pfam" id="PF00155">
    <property type="entry name" value="Aminotran_1_2"/>
    <property type="match status" value="1"/>
</dbReference>
<name>A0A101PBA2_9ACTN</name>
<dbReference type="PANTHER" id="PTHR46577">
    <property type="entry name" value="HTH-TYPE TRANSCRIPTIONAL REGULATORY PROTEIN GABR"/>
    <property type="match status" value="1"/>
</dbReference>
<dbReference type="PANTHER" id="PTHR46577:SF1">
    <property type="entry name" value="HTH-TYPE TRANSCRIPTIONAL REGULATORY PROTEIN GABR"/>
    <property type="match status" value="1"/>
</dbReference>
<dbReference type="Gene3D" id="1.10.10.10">
    <property type="entry name" value="Winged helix-like DNA-binding domain superfamily/Winged helix DNA-binding domain"/>
    <property type="match status" value="1"/>
</dbReference>
<evidence type="ECO:0000259" key="7">
    <source>
        <dbReference type="PROSITE" id="PS50949"/>
    </source>
</evidence>
<dbReference type="CDD" id="cd00609">
    <property type="entry name" value="AAT_like"/>
    <property type="match status" value="1"/>
</dbReference>
<dbReference type="Gene3D" id="3.40.640.10">
    <property type="entry name" value="Type I PLP-dependent aspartate aminotransferase-like (Major domain)"/>
    <property type="match status" value="1"/>
</dbReference>
<dbReference type="InterPro" id="IPR015424">
    <property type="entry name" value="PyrdxlP-dep_Trfase"/>
</dbReference>
<comment type="similarity">
    <text evidence="1">In the C-terminal section; belongs to the class-I pyridoxal-phosphate-dependent aminotransferase family.</text>
</comment>
<evidence type="ECO:0000256" key="2">
    <source>
        <dbReference type="ARBA" id="ARBA00022898"/>
    </source>
</evidence>
<reference evidence="8 9" key="1">
    <citation type="submission" date="2015-10" db="EMBL/GenBank/DDBJ databases">
        <title>Draft genome sequence of Streptomyces yokosukanensis DSM 40224, type strain for the species Streptomyces yokosukanensis.</title>
        <authorList>
            <person name="Ruckert C."/>
            <person name="Winkler A."/>
            <person name="Kalinowski J."/>
            <person name="Kampfer P."/>
            <person name="Glaeser S."/>
        </authorList>
    </citation>
    <scope>NUCLEOTIDE SEQUENCE [LARGE SCALE GENOMIC DNA]</scope>
    <source>
        <strain evidence="8 9">DSM 40224</strain>
    </source>
</reference>
<dbReference type="PRINTS" id="PR00035">
    <property type="entry name" value="HTHGNTR"/>
</dbReference>
<evidence type="ECO:0000256" key="5">
    <source>
        <dbReference type="ARBA" id="ARBA00023163"/>
    </source>
</evidence>
<accession>A0A101PBA2</accession>
<sequence>MAESWATLGVDLHLEPTGSGGLRRGLTDALRDAVRTGRLAPGTRLPSSRSLAVDLGIARNTVAEAYADLVAEGWLTARQGSGTRVAERVAAAPPSAATPAGADGRGAAQRHGRPARPTYSLLPGSPDLAAFPRTEWLRAARRALATAPYDALGYGDPRGRPELRTALAGYLARVRGVRTDPEAILITSGFAHALRILGTVLKARGVRTVAVESYGLDAYRGLLRQAGLATPALAYDDLGTDTRVPGDAGAVLLTPAHQFPMGTALHPDRRAAVVDWARHTGGLVLEDDYDGEFRYDRQPVGALQGLDPDRVVYLGTASKSLAPGLRLAWTVLPPALAQEAAAAKGGIDTVGVLEQLTLAEFITSGAYDRHVRSSRLRYRRRRDALAASVAARAPEVTVTGIAAGLHAVLRLPTGLEQSVIQAAAWQGLALQGLSFHRHEEAVAEPLDALVVGYATPPDSAWAGALDALCRVLP</sequence>
<dbReference type="InterPro" id="IPR036390">
    <property type="entry name" value="WH_DNA-bd_sf"/>
</dbReference>
<proteinExistence type="inferred from homology"/>
<dbReference type="InterPro" id="IPR015421">
    <property type="entry name" value="PyrdxlP-dep_Trfase_major"/>
</dbReference>
<feature type="region of interest" description="Disordered" evidence="6">
    <location>
        <begin position="90"/>
        <end position="123"/>
    </location>
</feature>
<dbReference type="RefSeq" id="WP_067119749.1">
    <property type="nucleotide sequence ID" value="NZ_JBFACD010000023.1"/>
</dbReference>
<dbReference type="Proteomes" id="UP000053127">
    <property type="component" value="Unassembled WGS sequence"/>
</dbReference>
<evidence type="ECO:0000256" key="6">
    <source>
        <dbReference type="SAM" id="MobiDB-lite"/>
    </source>
</evidence>
<dbReference type="STRING" id="67386.AQI95_08360"/>
<dbReference type="AlphaFoldDB" id="A0A101PBA2"/>